<reference evidence="2 3" key="1">
    <citation type="submission" date="2018-01" db="EMBL/GenBank/DDBJ databases">
        <title>Draft genome sequence of Jiangella sp. GTF31.</title>
        <authorList>
            <person name="Sahin N."/>
            <person name="Ay H."/>
            <person name="Saygin H."/>
        </authorList>
    </citation>
    <scope>NUCLEOTIDE SEQUENCE [LARGE SCALE GENOMIC DNA]</scope>
    <source>
        <strain evidence="2 3">GTF31</strain>
    </source>
</reference>
<evidence type="ECO:0000256" key="1">
    <source>
        <dbReference type="SAM" id="MobiDB-lite"/>
    </source>
</evidence>
<feature type="region of interest" description="Disordered" evidence="1">
    <location>
        <begin position="31"/>
        <end position="56"/>
    </location>
</feature>
<accession>A0A2W2BGQ0</accession>
<comment type="caution">
    <text evidence="2">The sequence shown here is derived from an EMBL/GenBank/DDBJ whole genome shotgun (WGS) entry which is preliminary data.</text>
</comment>
<evidence type="ECO:0000313" key="3">
    <source>
        <dbReference type="Proteomes" id="UP000248764"/>
    </source>
</evidence>
<dbReference type="AlphaFoldDB" id="A0A2W2BGQ0"/>
<sequence>MTDRELTAEVVVVGTGDDVLVGLSPDDVTVGPVEPAGHGPTGVLDQADRTDPVTLPPPGVVIAELLER</sequence>
<dbReference type="Proteomes" id="UP000248764">
    <property type="component" value="Unassembled WGS sequence"/>
</dbReference>
<keyword evidence="3" id="KW-1185">Reference proteome</keyword>
<dbReference type="RefSeq" id="WP_111253778.1">
    <property type="nucleotide sequence ID" value="NZ_POTW01000010.1"/>
</dbReference>
<organism evidence="2 3">
    <name type="scientific">Jiangella anatolica</name>
    <dbReference type="NCBI Taxonomy" id="2670374"/>
    <lineage>
        <taxon>Bacteria</taxon>
        <taxon>Bacillati</taxon>
        <taxon>Actinomycetota</taxon>
        <taxon>Actinomycetes</taxon>
        <taxon>Jiangellales</taxon>
        <taxon>Jiangellaceae</taxon>
        <taxon>Jiangella</taxon>
    </lineage>
</organism>
<proteinExistence type="predicted"/>
<protein>
    <submittedName>
        <fullName evidence="2">Uncharacterized protein</fullName>
    </submittedName>
</protein>
<name>A0A2W2BGQ0_9ACTN</name>
<gene>
    <name evidence="2" type="ORF">C1I92_06120</name>
</gene>
<evidence type="ECO:0000313" key="2">
    <source>
        <dbReference type="EMBL" id="PZF85152.1"/>
    </source>
</evidence>
<dbReference type="EMBL" id="POTW01000010">
    <property type="protein sequence ID" value="PZF85152.1"/>
    <property type="molecule type" value="Genomic_DNA"/>
</dbReference>